<reference evidence="1" key="1">
    <citation type="submission" date="2018-05" db="EMBL/GenBank/DDBJ databases">
        <authorList>
            <person name="Lanie J.A."/>
            <person name="Ng W.-L."/>
            <person name="Kazmierczak K.M."/>
            <person name="Andrzejewski T.M."/>
            <person name="Davidsen T.M."/>
            <person name="Wayne K.J."/>
            <person name="Tettelin H."/>
            <person name="Glass J.I."/>
            <person name="Rusch D."/>
            <person name="Podicherti R."/>
            <person name="Tsui H.-C.T."/>
            <person name="Winkler M.E."/>
        </authorList>
    </citation>
    <scope>NUCLEOTIDE SEQUENCE</scope>
</reference>
<dbReference type="EMBL" id="UINC01005686">
    <property type="protein sequence ID" value="SVA22920.1"/>
    <property type="molecule type" value="Genomic_DNA"/>
</dbReference>
<proteinExistence type="predicted"/>
<accession>A0A381U3U6</accession>
<name>A0A381U3U6_9ZZZZ</name>
<evidence type="ECO:0000313" key="1">
    <source>
        <dbReference type="EMBL" id="SVA22920.1"/>
    </source>
</evidence>
<gene>
    <name evidence="1" type="ORF">METZ01_LOCUS75774</name>
</gene>
<organism evidence="1">
    <name type="scientific">marine metagenome</name>
    <dbReference type="NCBI Taxonomy" id="408172"/>
    <lineage>
        <taxon>unclassified sequences</taxon>
        <taxon>metagenomes</taxon>
        <taxon>ecological metagenomes</taxon>
    </lineage>
</organism>
<sequence length="48" mass="5268">MTSSALHFLKKESETNNLVSFIAHNLAASNVSKISDERNSPSLDNFAM</sequence>
<dbReference type="AlphaFoldDB" id="A0A381U3U6"/>
<protein>
    <submittedName>
        <fullName evidence="1">Uncharacterized protein</fullName>
    </submittedName>
</protein>